<reference evidence="1 2" key="1">
    <citation type="submission" date="2019-03" db="EMBL/GenBank/DDBJ databases">
        <title>First draft genome of Liparis tanakae, snailfish: a comprehensive survey of snailfish specific genes.</title>
        <authorList>
            <person name="Kim W."/>
            <person name="Song I."/>
            <person name="Jeong J.-H."/>
            <person name="Kim D."/>
            <person name="Kim S."/>
            <person name="Ryu S."/>
            <person name="Song J.Y."/>
            <person name="Lee S.K."/>
        </authorList>
    </citation>
    <scope>NUCLEOTIDE SEQUENCE [LARGE SCALE GENOMIC DNA]</scope>
    <source>
        <tissue evidence="1">Muscle</tissue>
    </source>
</reference>
<comment type="caution">
    <text evidence="1">The sequence shown here is derived from an EMBL/GenBank/DDBJ whole genome shotgun (WGS) entry which is preliminary data.</text>
</comment>
<proteinExistence type="predicted"/>
<sequence length="86" mass="9746">MKRGLVNALLDIVVDRRPHSLLFCRQCRPFVSFPSESQSHFLKTHTPTRRPIPRPQRGNLEFDELSDARVSSCICGLSGEHDTADV</sequence>
<gene>
    <name evidence="1" type="ORF">EYF80_021895</name>
</gene>
<dbReference type="AlphaFoldDB" id="A0A4Z2HQ09"/>
<evidence type="ECO:0000313" key="2">
    <source>
        <dbReference type="Proteomes" id="UP000314294"/>
    </source>
</evidence>
<accession>A0A4Z2HQ09</accession>
<name>A0A4Z2HQ09_9TELE</name>
<dbReference type="Proteomes" id="UP000314294">
    <property type="component" value="Unassembled WGS sequence"/>
</dbReference>
<organism evidence="1 2">
    <name type="scientific">Liparis tanakae</name>
    <name type="common">Tanaka's snailfish</name>
    <dbReference type="NCBI Taxonomy" id="230148"/>
    <lineage>
        <taxon>Eukaryota</taxon>
        <taxon>Metazoa</taxon>
        <taxon>Chordata</taxon>
        <taxon>Craniata</taxon>
        <taxon>Vertebrata</taxon>
        <taxon>Euteleostomi</taxon>
        <taxon>Actinopterygii</taxon>
        <taxon>Neopterygii</taxon>
        <taxon>Teleostei</taxon>
        <taxon>Neoteleostei</taxon>
        <taxon>Acanthomorphata</taxon>
        <taxon>Eupercaria</taxon>
        <taxon>Perciformes</taxon>
        <taxon>Cottioidei</taxon>
        <taxon>Cottales</taxon>
        <taxon>Liparidae</taxon>
        <taxon>Liparis</taxon>
    </lineage>
</organism>
<protein>
    <submittedName>
        <fullName evidence="1">Uncharacterized protein</fullName>
    </submittedName>
</protein>
<evidence type="ECO:0000313" key="1">
    <source>
        <dbReference type="EMBL" id="TNN67926.1"/>
    </source>
</evidence>
<dbReference type="EMBL" id="SRLO01000197">
    <property type="protein sequence ID" value="TNN67926.1"/>
    <property type="molecule type" value="Genomic_DNA"/>
</dbReference>
<keyword evidence="2" id="KW-1185">Reference proteome</keyword>